<feature type="region of interest" description="Disordered" evidence="1">
    <location>
        <begin position="62"/>
        <end position="95"/>
    </location>
</feature>
<dbReference type="Proteomes" id="UP001158576">
    <property type="component" value="Chromosome PAR"/>
</dbReference>
<evidence type="ECO:0000313" key="4">
    <source>
        <dbReference type="Proteomes" id="UP001158576"/>
    </source>
</evidence>
<evidence type="ECO:0000256" key="2">
    <source>
        <dbReference type="SAM" id="Phobius"/>
    </source>
</evidence>
<feature type="transmembrane region" description="Helical" evidence="2">
    <location>
        <begin position="24"/>
        <end position="42"/>
    </location>
</feature>
<accession>A0ABN7RSB1</accession>
<reference evidence="3 4" key="1">
    <citation type="submission" date="2021-04" db="EMBL/GenBank/DDBJ databases">
        <authorList>
            <person name="Bliznina A."/>
        </authorList>
    </citation>
    <scope>NUCLEOTIDE SEQUENCE [LARGE SCALE GENOMIC DNA]</scope>
</reference>
<feature type="compositionally biased region" description="Basic and acidic residues" evidence="1">
    <location>
        <begin position="76"/>
        <end position="95"/>
    </location>
</feature>
<organism evidence="3 4">
    <name type="scientific">Oikopleura dioica</name>
    <name type="common">Tunicate</name>
    <dbReference type="NCBI Taxonomy" id="34765"/>
    <lineage>
        <taxon>Eukaryota</taxon>
        <taxon>Metazoa</taxon>
        <taxon>Chordata</taxon>
        <taxon>Tunicata</taxon>
        <taxon>Appendicularia</taxon>
        <taxon>Copelata</taxon>
        <taxon>Oikopleuridae</taxon>
        <taxon>Oikopleura</taxon>
    </lineage>
</organism>
<keyword evidence="2" id="KW-1133">Transmembrane helix</keyword>
<keyword evidence="4" id="KW-1185">Reference proteome</keyword>
<evidence type="ECO:0000256" key="1">
    <source>
        <dbReference type="SAM" id="MobiDB-lite"/>
    </source>
</evidence>
<feature type="compositionally biased region" description="Low complexity" evidence="1">
    <location>
        <begin position="62"/>
        <end position="71"/>
    </location>
</feature>
<gene>
    <name evidence="3" type="ORF">OKIOD_LOCUS1527</name>
</gene>
<protein>
    <submittedName>
        <fullName evidence="3">Oidioi.mRNA.OKI2018_I69.PAR.g9969.t1.cds</fullName>
    </submittedName>
</protein>
<sequence>MLFRDSSSDISLCLKGDDTDACFWIINITLPILYSLICAFAVGKTFRDKRALDKLQMAEAMGGNEEAAAENPAFDDIEKSAEKRAEIENHDDTEF</sequence>
<proteinExistence type="predicted"/>
<keyword evidence="2" id="KW-0812">Transmembrane</keyword>
<name>A0ABN7RSB1_OIKDI</name>
<dbReference type="EMBL" id="OU015568">
    <property type="protein sequence ID" value="CAG5081820.1"/>
    <property type="molecule type" value="Genomic_DNA"/>
</dbReference>
<evidence type="ECO:0000313" key="3">
    <source>
        <dbReference type="EMBL" id="CAG5081820.1"/>
    </source>
</evidence>
<keyword evidence="2" id="KW-0472">Membrane</keyword>